<accession>A0A9P0ZAZ2</accession>
<evidence type="ECO:0000313" key="2">
    <source>
        <dbReference type="Proteomes" id="UP001152484"/>
    </source>
</evidence>
<protein>
    <submittedName>
        <fullName evidence="1">Uncharacterized protein</fullName>
    </submittedName>
</protein>
<dbReference type="AlphaFoldDB" id="A0A9P0ZAZ2"/>
<comment type="caution">
    <text evidence="1">The sequence shown here is derived from an EMBL/GenBank/DDBJ whole genome shotgun (WGS) entry which is preliminary data.</text>
</comment>
<name>A0A9P0ZAZ2_CUSEU</name>
<gene>
    <name evidence="1" type="ORF">CEURO_LOCUS12437</name>
</gene>
<evidence type="ECO:0000313" key="1">
    <source>
        <dbReference type="EMBL" id="CAH9093764.1"/>
    </source>
</evidence>
<dbReference type="OrthoDB" id="1305902at2759"/>
<reference evidence="1" key="1">
    <citation type="submission" date="2022-07" db="EMBL/GenBank/DDBJ databases">
        <authorList>
            <person name="Macas J."/>
            <person name="Novak P."/>
            <person name="Neumann P."/>
        </authorList>
    </citation>
    <scope>NUCLEOTIDE SEQUENCE</scope>
</reference>
<dbReference type="Proteomes" id="UP001152484">
    <property type="component" value="Unassembled WGS sequence"/>
</dbReference>
<keyword evidence="2" id="KW-1185">Reference proteome</keyword>
<sequence>MSSADSAYAAASVTTAAGSSSSHSPPVTTTVAATLNAAFSAAHSSSTIGSSGTASIFSTPVIFQISSLLPPPNLFATADGAPWVPPSSTGLLPGLSLVRRFRFTPVLSVLHPR</sequence>
<proteinExistence type="predicted"/>
<dbReference type="EMBL" id="CAMAPE010000031">
    <property type="protein sequence ID" value="CAH9093764.1"/>
    <property type="molecule type" value="Genomic_DNA"/>
</dbReference>
<organism evidence="1 2">
    <name type="scientific">Cuscuta europaea</name>
    <name type="common">European dodder</name>
    <dbReference type="NCBI Taxonomy" id="41803"/>
    <lineage>
        <taxon>Eukaryota</taxon>
        <taxon>Viridiplantae</taxon>
        <taxon>Streptophyta</taxon>
        <taxon>Embryophyta</taxon>
        <taxon>Tracheophyta</taxon>
        <taxon>Spermatophyta</taxon>
        <taxon>Magnoliopsida</taxon>
        <taxon>eudicotyledons</taxon>
        <taxon>Gunneridae</taxon>
        <taxon>Pentapetalae</taxon>
        <taxon>asterids</taxon>
        <taxon>lamiids</taxon>
        <taxon>Solanales</taxon>
        <taxon>Convolvulaceae</taxon>
        <taxon>Cuscuteae</taxon>
        <taxon>Cuscuta</taxon>
        <taxon>Cuscuta subgen. Cuscuta</taxon>
    </lineage>
</organism>